<dbReference type="Gene3D" id="3.40.630.30">
    <property type="match status" value="1"/>
</dbReference>
<comment type="caution">
    <text evidence="2">The sequence shown here is derived from an EMBL/GenBank/DDBJ whole genome shotgun (WGS) entry which is preliminary data.</text>
</comment>
<organism evidence="2 3">
    <name type="scientific">Terrabacter terrigena</name>
    <dbReference type="NCBI Taxonomy" id="574718"/>
    <lineage>
        <taxon>Bacteria</taxon>
        <taxon>Bacillati</taxon>
        <taxon>Actinomycetota</taxon>
        <taxon>Actinomycetes</taxon>
        <taxon>Micrococcales</taxon>
        <taxon>Intrasporangiaceae</taxon>
        <taxon>Terrabacter</taxon>
    </lineage>
</organism>
<accession>A0ABW3MZ94</accession>
<evidence type="ECO:0000313" key="3">
    <source>
        <dbReference type="Proteomes" id="UP001597046"/>
    </source>
</evidence>
<dbReference type="Proteomes" id="UP001597046">
    <property type="component" value="Unassembled WGS sequence"/>
</dbReference>
<evidence type="ECO:0000313" key="2">
    <source>
        <dbReference type="EMBL" id="MFD1054759.1"/>
    </source>
</evidence>
<dbReference type="Pfam" id="PF08445">
    <property type="entry name" value="FR47"/>
    <property type="match status" value="1"/>
</dbReference>
<reference evidence="3" key="1">
    <citation type="journal article" date="2019" name="Int. J. Syst. Evol. Microbiol.">
        <title>The Global Catalogue of Microorganisms (GCM) 10K type strain sequencing project: providing services to taxonomists for standard genome sequencing and annotation.</title>
        <authorList>
            <consortium name="The Broad Institute Genomics Platform"/>
            <consortium name="The Broad Institute Genome Sequencing Center for Infectious Disease"/>
            <person name="Wu L."/>
            <person name="Ma J."/>
        </authorList>
    </citation>
    <scope>NUCLEOTIDE SEQUENCE [LARGE SCALE GENOMIC DNA]</scope>
    <source>
        <strain evidence="3">CCUG 57508</strain>
    </source>
</reference>
<dbReference type="SUPFAM" id="SSF55729">
    <property type="entry name" value="Acyl-CoA N-acyltransferases (Nat)"/>
    <property type="match status" value="1"/>
</dbReference>
<dbReference type="EMBL" id="JBHTKH010000006">
    <property type="protein sequence ID" value="MFD1054759.1"/>
    <property type="molecule type" value="Genomic_DNA"/>
</dbReference>
<feature type="domain" description="GCN5-related N-acetyltransferase Rv2170-like" evidence="1">
    <location>
        <begin position="189"/>
        <end position="252"/>
    </location>
</feature>
<keyword evidence="3" id="KW-1185">Reference proteome</keyword>
<sequence>MTAVLTGHGLAELLRRTGDHPFVRWEVTEELADTWWTTPGAVAFQRTRKTMRRTVNVMGDERGVATLLDALPQIADEVDPARKAFSVSVPQHLEPLLRERYRVLDGGDWEWFHTTTSPPADPSHDLVRPIDDVARADEVRAFLEAHSPTADTGPGGGERWFGLEAPAGHDGSERLPGSPLVAVAALGTTRADAPHLSSVAVDGRQRGRGLGRTIVGALTRLAVVEAGVCTLGMYSHNDVARRLYLSLGYEQVCAWSSRPVVIGR</sequence>
<name>A0ABW3MZ94_9MICO</name>
<protein>
    <submittedName>
        <fullName evidence="2">GNAT family N-acetyltransferase</fullName>
    </submittedName>
</protein>
<gene>
    <name evidence="2" type="ORF">ACFQ2V_10625</name>
</gene>
<proteinExistence type="predicted"/>
<dbReference type="RefSeq" id="WP_386052667.1">
    <property type="nucleotide sequence ID" value="NZ_JBHTKH010000006.1"/>
</dbReference>
<dbReference type="InterPro" id="IPR013653">
    <property type="entry name" value="GCN5-like_dom"/>
</dbReference>
<evidence type="ECO:0000259" key="1">
    <source>
        <dbReference type="Pfam" id="PF08445"/>
    </source>
</evidence>
<dbReference type="InterPro" id="IPR016181">
    <property type="entry name" value="Acyl_CoA_acyltransferase"/>
</dbReference>